<evidence type="ECO:0000256" key="2">
    <source>
        <dbReference type="ARBA" id="ARBA00022670"/>
    </source>
</evidence>
<name>A0A2R6A798_9ARCH</name>
<protein>
    <recommendedName>
        <fullName evidence="9">Peptidase S53 domain-containing protein</fullName>
    </recommendedName>
</protein>
<keyword evidence="3" id="KW-0479">Metal-binding</keyword>
<dbReference type="GO" id="GO:0046872">
    <property type="term" value="F:metal ion binding"/>
    <property type="evidence" value="ECO:0007669"/>
    <property type="project" value="UniProtKB-KW"/>
</dbReference>
<evidence type="ECO:0000256" key="3">
    <source>
        <dbReference type="ARBA" id="ARBA00022723"/>
    </source>
</evidence>
<reference evidence="10 11" key="1">
    <citation type="submission" date="2017-04" db="EMBL/GenBank/DDBJ databases">
        <title>Novel microbial lineages endemic to geothermal iron-oxide mats fill important gaps in the evolutionary history of Archaea.</title>
        <authorList>
            <person name="Jay Z.J."/>
            <person name="Beam J.P."/>
            <person name="Dlakic M."/>
            <person name="Rusch D.B."/>
            <person name="Kozubal M.A."/>
            <person name="Inskeep W.P."/>
        </authorList>
    </citation>
    <scope>NUCLEOTIDE SEQUENCE [LARGE SCALE GENOMIC DNA]</scope>
    <source>
        <strain evidence="10">OSP_D</strain>
    </source>
</reference>
<dbReference type="InterPro" id="IPR015366">
    <property type="entry name" value="S53_propep"/>
</dbReference>
<dbReference type="CDD" id="cd04056">
    <property type="entry name" value="Peptidases_S53"/>
    <property type="match status" value="1"/>
</dbReference>
<evidence type="ECO:0000256" key="4">
    <source>
        <dbReference type="ARBA" id="ARBA00022801"/>
    </source>
</evidence>
<keyword evidence="4" id="KW-0378">Hydrolase</keyword>
<keyword evidence="7" id="KW-0865">Zymogen</keyword>
<evidence type="ECO:0000256" key="1">
    <source>
        <dbReference type="ARBA" id="ARBA00001913"/>
    </source>
</evidence>
<accession>A0A2R6A798</accession>
<comment type="caution">
    <text evidence="10">The sequence shown here is derived from an EMBL/GenBank/DDBJ whole genome shotgun (WGS) entry which is preliminary data.</text>
</comment>
<dbReference type="InterPro" id="IPR036852">
    <property type="entry name" value="Peptidase_S8/S53_dom_sf"/>
</dbReference>
<dbReference type="SMART" id="SM00944">
    <property type="entry name" value="Pro-kuma_activ"/>
    <property type="match status" value="1"/>
</dbReference>
<dbReference type="Gene3D" id="3.40.50.200">
    <property type="entry name" value="Peptidase S8/S53 domain"/>
    <property type="match status" value="1"/>
</dbReference>
<keyword evidence="8" id="KW-0472">Membrane</keyword>
<organism evidence="10 11">
    <name type="scientific">Candidatus Marsarchaeota G1 archaeon OSP_D</name>
    <dbReference type="NCBI Taxonomy" id="1978155"/>
    <lineage>
        <taxon>Archaea</taxon>
        <taxon>Candidatus Marsarchaeota</taxon>
        <taxon>Candidatus Marsarchaeota group 1</taxon>
    </lineage>
</organism>
<proteinExistence type="predicted"/>
<feature type="transmembrane region" description="Helical" evidence="8">
    <location>
        <begin position="1262"/>
        <end position="1284"/>
    </location>
</feature>
<dbReference type="InterPro" id="IPR017001">
    <property type="entry name" value="Pept_S53_physarolisin-II_arc"/>
</dbReference>
<evidence type="ECO:0000313" key="10">
    <source>
        <dbReference type="EMBL" id="PSN82261.1"/>
    </source>
</evidence>
<keyword evidence="5" id="KW-0720">Serine protease</keyword>
<dbReference type="EMBL" id="NEXC01000087">
    <property type="protein sequence ID" value="PSN82261.1"/>
    <property type="molecule type" value="Genomic_DNA"/>
</dbReference>
<evidence type="ECO:0000256" key="6">
    <source>
        <dbReference type="ARBA" id="ARBA00022837"/>
    </source>
</evidence>
<dbReference type="InterPro" id="IPR030400">
    <property type="entry name" value="Sedolisin_dom"/>
</dbReference>
<dbReference type="Proteomes" id="UP000240880">
    <property type="component" value="Unassembled WGS sequence"/>
</dbReference>
<keyword evidence="8" id="KW-0812">Transmembrane</keyword>
<dbReference type="GO" id="GO:0004252">
    <property type="term" value="F:serine-type endopeptidase activity"/>
    <property type="evidence" value="ECO:0007669"/>
    <property type="project" value="InterPro"/>
</dbReference>
<sequence length="1287" mass="137217">MQRRFSSFLLLLTLSGLCVITCSHAVFAYPQSLGTKVSYLPPNTEVELTVMLPPRNTNTLLSLAERVSSGETPPISQDVILKQFSPSEQAFQALESYFVSQGFRINYVSADRFVLGVSGSASLIERVFKTKLVLYDYNGEIYYAPENVPVIPSALYGTQIVGLSNRSLVTPYYIILGALHGSSVQPTNLPHSTPFYPSLQYSYTFYTPQVFQEAYDITPLLSQGYTGKGVSVAVIDVFGDPLIQEDLARFDNTFHLPPINLTIVPIGEYQPEFGVFTGWDVETALDVEAVHSVAPYAKVYLVVASNPANALFEAVDYVVSSHVAQVVSMSWGIAESLLGASGFYIMGSLNYPYLEYYFALGSAEGISFFASSGDEGAFGGTPSVYGGVSYPSSSPFVTSVGGTTLFVNVINGSIASMNENVSYSAEDAWSISPEYAGATVSSGGGYSTLFPVPWYQAALGLSARATPDVSADANPYTGAIVIAEGDTFVVGGTSLSSPLWAGMTADLIQYLGHPLGLFNSYLYEIYQNSALYNEAFHQVALGFNGAYYAHQGYNLVTGIGTPNLFGLARALKALKPSLSVSVSVEGGSAVIQGYTYPQFNYGSNVKVVSEISYPNGSLVTSGDVVANVYTLKGEILSLPLSFNGSYWVTSFTIPINAPPNSWMISVSASAGGLSGFGATEIQVGLTLGILAPIPYPYAPPIEPNQPFSVMASASYPNGTPISNMSLTASFEKNGRTLFKFPLLPVSGEPGIFSGTYALLPNLPQGVYTLVINGSVAGDSGESYTYEYFGEAIVGGLIFTPIIQAIPSASPGETVTLAAQTLTASFGGVFTSNLSAEFYNEKGALVAKVELKPAPNSVQYGLFNFFFGQEANFTIPQNFTSGFYTVVFNSSVDTPNGLELGYYTTGLYISSSSLSYKVSAPAFTLEGQNVKVQARIWYQNGTPVTSGVFSVTLLPTNYQFASLFFDEFTGVPMQYNATQAEWVAEFELPSILSGGFYQGLPQSYLSGSWSVIVSGESQDASSSNLSYSYIDVLPYTMLPYHAISSNVTQAALVSRSGSGYTLTGVGAPNLSINGLNISLSQDYFGSLVIKNSFVTLSDSFVSEVRAYNSTLVVVSTTFQNSRVALLAVNSSVNVSSSRFVNVEYAFSPVGDTNISVQTTSFGSAKPSTLPQPALKLVKPSEITGGVKAITLNATGENLRVVSVELNGEPLTPSVTKSASGVVISVPFSSSGEPDGVYTLSVTLSDGLSYSYQFTIVNAYHEHVTLLIFEAVSVVAIALSVVSIFLRRR</sequence>
<evidence type="ECO:0000256" key="7">
    <source>
        <dbReference type="ARBA" id="ARBA00023145"/>
    </source>
</evidence>
<dbReference type="PIRSF" id="PIRSF032623">
    <property type="entry name" value="Peptidase_SSO2181_prd"/>
    <property type="match status" value="1"/>
</dbReference>
<dbReference type="InterPro" id="IPR050819">
    <property type="entry name" value="Tripeptidyl-peptidase_I"/>
</dbReference>
<dbReference type="GO" id="GO:0008240">
    <property type="term" value="F:tripeptidyl-peptidase activity"/>
    <property type="evidence" value="ECO:0007669"/>
    <property type="project" value="TreeGrafter"/>
</dbReference>
<dbReference type="SUPFAM" id="SSF54897">
    <property type="entry name" value="Protease propeptides/inhibitors"/>
    <property type="match status" value="1"/>
</dbReference>
<dbReference type="PROSITE" id="PS51695">
    <property type="entry name" value="SEDOLISIN"/>
    <property type="match status" value="1"/>
</dbReference>
<keyword evidence="2" id="KW-0645">Protease</keyword>
<dbReference type="SUPFAM" id="SSF52743">
    <property type="entry name" value="Subtilisin-like"/>
    <property type="match status" value="1"/>
</dbReference>
<feature type="domain" description="Peptidase S53" evidence="9">
    <location>
        <begin position="205"/>
        <end position="574"/>
    </location>
</feature>
<dbReference type="InterPro" id="IPR023828">
    <property type="entry name" value="Peptidase_S8_Ser-AS"/>
</dbReference>
<dbReference type="Pfam" id="PF09286">
    <property type="entry name" value="Pro-kuma_activ"/>
    <property type="match status" value="1"/>
</dbReference>
<gene>
    <name evidence="10" type="ORF">B9Q01_08560</name>
</gene>
<keyword evidence="6" id="KW-0106">Calcium</keyword>
<dbReference type="GO" id="GO:0006508">
    <property type="term" value="P:proteolysis"/>
    <property type="evidence" value="ECO:0007669"/>
    <property type="project" value="UniProtKB-KW"/>
</dbReference>
<dbReference type="InterPro" id="IPR000209">
    <property type="entry name" value="Peptidase_S8/S53_dom"/>
</dbReference>
<evidence type="ECO:0000256" key="8">
    <source>
        <dbReference type="SAM" id="Phobius"/>
    </source>
</evidence>
<evidence type="ECO:0000313" key="11">
    <source>
        <dbReference type="Proteomes" id="UP000240880"/>
    </source>
</evidence>
<comment type="cofactor">
    <cofactor evidence="1">
        <name>Ca(2+)</name>
        <dbReference type="ChEBI" id="CHEBI:29108"/>
    </cofactor>
</comment>
<dbReference type="PANTHER" id="PTHR14218">
    <property type="entry name" value="PROTEASE S8 TRIPEPTIDYL PEPTIDASE I CLN2"/>
    <property type="match status" value="1"/>
</dbReference>
<evidence type="ECO:0000259" key="9">
    <source>
        <dbReference type="PROSITE" id="PS51695"/>
    </source>
</evidence>
<keyword evidence="8" id="KW-1133">Transmembrane helix</keyword>
<dbReference type="PROSITE" id="PS00138">
    <property type="entry name" value="SUBTILASE_SER"/>
    <property type="match status" value="1"/>
</dbReference>
<evidence type="ECO:0000256" key="5">
    <source>
        <dbReference type="ARBA" id="ARBA00022825"/>
    </source>
</evidence>
<dbReference type="CDD" id="cd11377">
    <property type="entry name" value="Pro-peptidase_S53"/>
    <property type="match status" value="1"/>
</dbReference>
<dbReference type="Pfam" id="PF00082">
    <property type="entry name" value="Peptidase_S8"/>
    <property type="match status" value="1"/>
</dbReference>
<dbReference type="PANTHER" id="PTHR14218:SF15">
    <property type="entry name" value="TRIPEPTIDYL-PEPTIDASE 1"/>
    <property type="match status" value="1"/>
</dbReference>